<dbReference type="InterPro" id="IPR003779">
    <property type="entry name" value="CMD-like"/>
</dbReference>
<keyword evidence="6" id="KW-1185">Reference proteome</keyword>
<dbReference type="SUPFAM" id="SSF69118">
    <property type="entry name" value="AhpD-like"/>
    <property type="match status" value="1"/>
</dbReference>
<evidence type="ECO:0000259" key="2">
    <source>
        <dbReference type="Pfam" id="PF00561"/>
    </source>
</evidence>
<sequence>MTDTPPHHALSGPPTAPPLVLGSSLGTSLAVWEPQLAALARGHRVLRWDLPGHGGSPASALPSDGSATIDDLAALVLRLADDQGWERFAYAGISIGGAVGLHLAAHHPDRISSLSAVCSSARFGDAAVWRERAALVRAEGTEAMVASRPGTWFSHDFAHTPLGAALIGDLRATDRAGYAACCDVLAGYDMTADLAKITAPTLVVAGRDDPATPPSHARRIADAVPGASLLEVAGAAHLAGVERPEAVTGALLAHLNGPAAPPRDDAARHAAGMAVRRAVLGVAHVERAVARTTPFTARFQDFITRYAWGEIWTGDGLDRRTRSCITLTALIAHGHDAELAMHIRAALTNGLTREEIGEVLLQSAIYCGVPAANSAFATAQRVFDDIDGTDGTDGTDADSASHSDTER</sequence>
<dbReference type="EMBL" id="LAKD02000049">
    <property type="protein sequence ID" value="OPF78153.1"/>
    <property type="molecule type" value="Genomic_DNA"/>
</dbReference>
<name>A0A1V4D2T7_9ACTN</name>
<protein>
    <submittedName>
        <fullName evidence="5">4-carboxymuconolactone decarboxylase</fullName>
    </submittedName>
</protein>
<feature type="region of interest" description="Disordered" evidence="1">
    <location>
        <begin position="388"/>
        <end position="407"/>
    </location>
</feature>
<dbReference type="InterPro" id="IPR029032">
    <property type="entry name" value="AhpD-like"/>
</dbReference>
<dbReference type="Gene3D" id="3.40.50.1820">
    <property type="entry name" value="alpha/beta hydrolase"/>
    <property type="match status" value="1"/>
</dbReference>
<dbReference type="Gene3D" id="1.20.1290.10">
    <property type="entry name" value="AhpD-like"/>
    <property type="match status" value="1"/>
</dbReference>
<feature type="domain" description="Peptidase S33 tripeptidyl aminopeptidase-like C-terminal" evidence="4">
    <location>
        <begin position="195"/>
        <end position="264"/>
    </location>
</feature>
<feature type="domain" description="Carboxymuconolactone decarboxylase-like" evidence="3">
    <location>
        <begin position="298"/>
        <end position="380"/>
    </location>
</feature>
<dbReference type="PANTHER" id="PTHR33570:SF2">
    <property type="entry name" value="CARBOXYMUCONOLACTONE DECARBOXYLASE-LIKE DOMAIN-CONTAINING PROTEIN"/>
    <property type="match status" value="1"/>
</dbReference>
<reference evidence="5" key="1">
    <citation type="submission" date="2016-12" db="EMBL/GenBank/DDBJ databases">
        <title>Genome sequence of Streptomyces antioxidans MUSC 164.</title>
        <authorList>
            <person name="Lee L.-H."/>
            <person name="Ser H.-L."/>
        </authorList>
    </citation>
    <scope>NUCLEOTIDE SEQUENCE [LARGE SCALE GENOMIC DNA]</scope>
    <source>
        <strain evidence="5">MUSC 164</strain>
    </source>
</reference>
<dbReference type="InterPro" id="IPR012788">
    <property type="entry name" value="Decarb_PcaC"/>
</dbReference>
<dbReference type="AlphaFoldDB" id="A0A1V4D2T7"/>
<dbReference type="InterPro" id="IPR052512">
    <property type="entry name" value="4CMD/NDH-1_regulator"/>
</dbReference>
<accession>A0A1V4D2T7</accession>
<dbReference type="SUPFAM" id="SSF53474">
    <property type="entry name" value="alpha/beta-Hydrolases"/>
    <property type="match status" value="1"/>
</dbReference>
<dbReference type="InterPro" id="IPR013595">
    <property type="entry name" value="Pept_S33_TAP-like_C"/>
</dbReference>
<comment type="caution">
    <text evidence="5">The sequence shown here is derived from an EMBL/GenBank/DDBJ whole genome shotgun (WGS) entry which is preliminary data.</text>
</comment>
<dbReference type="InterPro" id="IPR000073">
    <property type="entry name" value="AB_hydrolase_1"/>
</dbReference>
<gene>
    <name evidence="5" type="ORF">VT50_0220190</name>
</gene>
<organism evidence="5 6">
    <name type="scientific">Streptomyces antioxidans</name>
    <dbReference type="NCBI Taxonomy" id="1507734"/>
    <lineage>
        <taxon>Bacteria</taxon>
        <taxon>Bacillati</taxon>
        <taxon>Actinomycetota</taxon>
        <taxon>Actinomycetes</taxon>
        <taxon>Kitasatosporales</taxon>
        <taxon>Streptomycetaceae</taxon>
        <taxon>Streptomyces</taxon>
    </lineage>
</organism>
<dbReference type="NCBIfam" id="TIGR02425">
    <property type="entry name" value="decarb_PcaC"/>
    <property type="match status" value="1"/>
</dbReference>
<dbReference type="InterPro" id="IPR029058">
    <property type="entry name" value="AB_hydrolase_fold"/>
</dbReference>
<dbReference type="RefSeq" id="WP_046086740.1">
    <property type="nucleotide sequence ID" value="NZ_LAKD02000049.1"/>
</dbReference>
<evidence type="ECO:0000259" key="3">
    <source>
        <dbReference type="Pfam" id="PF02627"/>
    </source>
</evidence>
<dbReference type="PRINTS" id="PR00111">
    <property type="entry name" value="ABHYDROLASE"/>
</dbReference>
<dbReference type="Pfam" id="PF08386">
    <property type="entry name" value="Abhydrolase_4"/>
    <property type="match status" value="1"/>
</dbReference>
<dbReference type="GO" id="GO:0051920">
    <property type="term" value="F:peroxiredoxin activity"/>
    <property type="evidence" value="ECO:0007669"/>
    <property type="project" value="InterPro"/>
</dbReference>
<evidence type="ECO:0000313" key="5">
    <source>
        <dbReference type="EMBL" id="OPF78153.1"/>
    </source>
</evidence>
<dbReference type="PANTHER" id="PTHR33570">
    <property type="entry name" value="4-CARBOXYMUCONOLACTONE DECARBOXYLASE FAMILY PROTEIN"/>
    <property type="match status" value="1"/>
</dbReference>
<dbReference type="Pfam" id="PF00561">
    <property type="entry name" value="Abhydrolase_1"/>
    <property type="match status" value="1"/>
</dbReference>
<proteinExistence type="predicted"/>
<evidence type="ECO:0000313" key="6">
    <source>
        <dbReference type="Proteomes" id="UP000033615"/>
    </source>
</evidence>
<dbReference type="Pfam" id="PF02627">
    <property type="entry name" value="CMD"/>
    <property type="match status" value="1"/>
</dbReference>
<evidence type="ECO:0000256" key="1">
    <source>
        <dbReference type="SAM" id="MobiDB-lite"/>
    </source>
</evidence>
<dbReference type="OrthoDB" id="9802489at2"/>
<evidence type="ECO:0000259" key="4">
    <source>
        <dbReference type="Pfam" id="PF08386"/>
    </source>
</evidence>
<dbReference type="Proteomes" id="UP000033615">
    <property type="component" value="Unassembled WGS sequence"/>
</dbReference>
<feature type="domain" description="AB hydrolase-1" evidence="2">
    <location>
        <begin position="17"/>
        <end position="137"/>
    </location>
</feature>